<dbReference type="InterPro" id="IPR025411">
    <property type="entry name" value="DUF4136"/>
</dbReference>
<comment type="caution">
    <text evidence="1">The sequence shown here is derived from an EMBL/GenBank/DDBJ whole genome shotgun (WGS) entry which is preliminary data.</text>
</comment>
<accession>A0ABV2BVL4</accession>
<dbReference type="Gene3D" id="3.30.160.670">
    <property type="match status" value="1"/>
</dbReference>
<sequence>MFQIKSVLIISLLMFTAGCAIKPRVTTDYDTAYDFTSLKSYAWIVAQNDNQPESEAMKSEPVMTLQSKRQANAIETILNRRGFQKAESVESADFLLKTHMVTDKKVDVDRFYHTWGYRPFFYTDDFHPYFYGLPHSSTTVVTERQIGTLVLDIVDPEKKQVIWRGTVASPVEIYKNYTPEERMTFALNQAQALLEKFPPGQLVQ</sequence>
<evidence type="ECO:0000313" key="2">
    <source>
        <dbReference type="Proteomes" id="UP001548189"/>
    </source>
</evidence>
<name>A0ABV2BVL4_9GAMM</name>
<evidence type="ECO:0000313" key="1">
    <source>
        <dbReference type="EMBL" id="MET1255989.1"/>
    </source>
</evidence>
<dbReference type="Pfam" id="PF13590">
    <property type="entry name" value="DUF4136"/>
    <property type="match status" value="1"/>
</dbReference>
<proteinExistence type="predicted"/>
<protein>
    <submittedName>
        <fullName evidence="1">DUF4136 domain-containing protein</fullName>
    </submittedName>
</protein>
<gene>
    <name evidence="1" type="ORF">ABVT43_12695</name>
</gene>
<keyword evidence="2" id="KW-1185">Reference proteome</keyword>
<dbReference type="PROSITE" id="PS51257">
    <property type="entry name" value="PROKAR_LIPOPROTEIN"/>
    <property type="match status" value="1"/>
</dbReference>
<organism evidence="1 2">
    <name type="scientific">Aliikangiella maris</name>
    <dbReference type="NCBI Taxonomy" id="3162458"/>
    <lineage>
        <taxon>Bacteria</taxon>
        <taxon>Pseudomonadati</taxon>
        <taxon>Pseudomonadota</taxon>
        <taxon>Gammaproteobacteria</taxon>
        <taxon>Oceanospirillales</taxon>
        <taxon>Pleioneaceae</taxon>
        <taxon>Aliikangiella</taxon>
    </lineage>
</organism>
<dbReference type="EMBL" id="JBEVCJ010000015">
    <property type="protein sequence ID" value="MET1255989.1"/>
    <property type="molecule type" value="Genomic_DNA"/>
</dbReference>
<reference evidence="1 2" key="1">
    <citation type="submission" date="2024-06" db="EMBL/GenBank/DDBJ databases">
        <authorList>
            <person name="Li F."/>
        </authorList>
    </citation>
    <scope>NUCLEOTIDE SEQUENCE [LARGE SCALE GENOMIC DNA]</scope>
    <source>
        <strain evidence="1 2">GXAS 311</strain>
    </source>
</reference>
<dbReference type="Proteomes" id="UP001548189">
    <property type="component" value="Unassembled WGS sequence"/>
</dbReference>